<dbReference type="Gene3D" id="3.20.20.140">
    <property type="entry name" value="Metal-dependent hydrolases"/>
    <property type="match status" value="1"/>
</dbReference>
<dbReference type="GO" id="GO:0016788">
    <property type="term" value="F:hydrolase activity, acting on ester bonds"/>
    <property type="evidence" value="ECO:0007669"/>
    <property type="project" value="InterPro"/>
</dbReference>
<dbReference type="InterPro" id="IPR001130">
    <property type="entry name" value="TatD-like"/>
</dbReference>
<organism evidence="1">
    <name type="scientific">hydrothermal vent metagenome</name>
    <dbReference type="NCBI Taxonomy" id="652676"/>
    <lineage>
        <taxon>unclassified sequences</taxon>
        <taxon>metagenomes</taxon>
        <taxon>ecological metagenomes</taxon>
    </lineage>
</organism>
<reference evidence="1" key="1">
    <citation type="submission" date="2018-06" db="EMBL/GenBank/DDBJ databases">
        <authorList>
            <person name="Zhirakovskaya E."/>
        </authorList>
    </citation>
    <scope>NUCLEOTIDE SEQUENCE</scope>
</reference>
<sequence length="34" mass="4130">MYVDSHCHLFFHNFDEDRDEVIRRALDGGVKYML</sequence>
<proteinExistence type="predicted"/>
<name>A0A3B1C8Z4_9ZZZZ</name>
<dbReference type="InterPro" id="IPR032466">
    <property type="entry name" value="Metal_Hydrolase"/>
</dbReference>
<dbReference type="SUPFAM" id="SSF51556">
    <property type="entry name" value="Metallo-dependent hydrolases"/>
    <property type="match status" value="1"/>
</dbReference>
<dbReference type="Pfam" id="PF01026">
    <property type="entry name" value="TatD_DNase"/>
    <property type="match status" value="1"/>
</dbReference>
<evidence type="ECO:0000313" key="1">
    <source>
        <dbReference type="EMBL" id="VAX20424.1"/>
    </source>
</evidence>
<dbReference type="EMBL" id="UOGD01000169">
    <property type="protein sequence ID" value="VAX20424.1"/>
    <property type="molecule type" value="Genomic_DNA"/>
</dbReference>
<protein>
    <submittedName>
        <fullName evidence="1">Deoxyribonuclease YcfH</fullName>
    </submittedName>
</protein>
<gene>
    <name evidence="1" type="ORF">MNBD_IGNAVI01-3058</name>
</gene>
<accession>A0A3B1C8Z4</accession>
<dbReference type="AlphaFoldDB" id="A0A3B1C8Z4"/>
<feature type="non-terminal residue" evidence="1">
    <location>
        <position position="34"/>
    </location>
</feature>